<reference evidence="2 3" key="1">
    <citation type="submission" date="2016-09" db="EMBL/GenBank/DDBJ databases">
        <title>Extensive genetic diversity and differential bi-allelic expression allows diatom success in the polar Southern Ocean.</title>
        <authorList>
            <consortium name="DOE Joint Genome Institute"/>
            <person name="Mock T."/>
            <person name="Otillar R.P."/>
            <person name="Strauss J."/>
            <person name="Dupont C."/>
            <person name="Frickenhaus S."/>
            <person name="Maumus F."/>
            <person name="Mcmullan M."/>
            <person name="Sanges R."/>
            <person name="Schmutz J."/>
            <person name="Toseland A."/>
            <person name="Valas R."/>
            <person name="Veluchamy A."/>
            <person name="Ward B.J."/>
            <person name="Allen A."/>
            <person name="Barry K."/>
            <person name="Falciatore A."/>
            <person name="Ferrante M."/>
            <person name="Fortunato A.E."/>
            <person name="Gloeckner G."/>
            <person name="Gruber A."/>
            <person name="Hipkin R."/>
            <person name="Janech M."/>
            <person name="Kroth P."/>
            <person name="Leese F."/>
            <person name="Lindquist E."/>
            <person name="Lyon B.R."/>
            <person name="Martin J."/>
            <person name="Mayer C."/>
            <person name="Parker M."/>
            <person name="Quesneville H."/>
            <person name="Raymond J."/>
            <person name="Uhlig C."/>
            <person name="Valentin K.U."/>
            <person name="Worden A.Z."/>
            <person name="Armbrust E.V."/>
            <person name="Bowler C."/>
            <person name="Green B."/>
            <person name="Moulton V."/>
            <person name="Van Oosterhout C."/>
            <person name="Grigoriev I."/>
        </authorList>
    </citation>
    <scope>NUCLEOTIDE SEQUENCE [LARGE SCALE GENOMIC DNA]</scope>
    <source>
        <strain evidence="2 3">CCMP1102</strain>
    </source>
</reference>
<feature type="domain" description="Helicase-associated" evidence="1">
    <location>
        <begin position="2"/>
        <end position="60"/>
    </location>
</feature>
<evidence type="ECO:0000313" key="2">
    <source>
        <dbReference type="EMBL" id="OEU11339.1"/>
    </source>
</evidence>
<dbReference type="KEGG" id="fcy:FRACYDRAFT_192738"/>
<protein>
    <recommendedName>
        <fullName evidence="1">Helicase-associated domain-containing protein</fullName>
    </recommendedName>
</protein>
<feature type="non-terminal residue" evidence="2">
    <location>
        <position position="1"/>
    </location>
</feature>
<dbReference type="InParanoid" id="A0A1E7EZT0"/>
<dbReference type="OrthoDB" id="70932at2759"/>
<evidence type="ECO:0000259" key="1">
    <source>
        <dbReference type="Pfam" id="PF03457"/>
    </source>
</evidence>
<accession>A0A1E7EZT0</accession>
<dbReference type="Proteomes" id="UP000095751">
    <property type="component" value="Unassembled WGS sequence"/>
</dbReference>
<dbReference type="AlphaFoldDB" id="A0A1E7EZT0"/>
<dbReference type="EMBL" id="KV784368">
    <property type="protein sequence ID" value="OEU11339.1"/>
    <property type="molecule type" value="Genomic_DNA"/>
</dbReference>
<keyword evidence="3" id="KW-1185">Reference proteome</keyword>
<dbReference type="Pfam" id="PF03457">
    <property type="entry name" value="HA"/>
    <property type="match status" value="3"/>
</dbReference>
<dbReference type="Gene3D" id="6.10.140.530">
    <property type="match status" value="3"/>
</dbReference>
<organism evidence="2 3">
    <name type="scientific">Fragilariopsis cylindrus CCMP1102</name>
    <dbReference type="NCBI Taxonomy" id="635003"/>
    <lineage>
        <taxon>Eukaryota</taxon>
        <taxon>Sar</taxon>
        <taxon>Stramenopiles</taxon>
        <taxon>Ochrophyta</taxon>
        <taxon>Bacillariophyta</taxon>
        <taxon>Bacillariophyceae</taxon>
        <taxon>Bacillariophycidae</taxon>
        <taxon>Bacillariales</taxon>
        <taxon>Bacillariaceae</taxon>
        <taxon>Fragilariopsis</taxon>
    </lineage>
</organism>
<evidence type="ECO:0000313" key="3">
    <source>
        <dbReference type="Proteomes" id="UP000095751"/>
    </source>
</evidence>
<feature type="domain" description="Helicase-associated" evidence="1">
    <location>
        <begin position="134"/>
        <end position="198"/>
    </location>
</feature>
<dbReference type="PANTHER" id="PTHR33418:SF1">
    <property type="entry name" value="HELICASE-ASSOCIATED DOMAIN-CONTAINING PROTEIN"/>
    <property type="match status" value="1"/>
</dbReference>
<dbReference type="PANTHER" id="PTHR33418">
    <property type="entry name" value="HELICASE-ASSOCIATED"/>
    <property type="match status" value="1"/>
</dbReference>
<feature type="domain" description="Helicase-associated" evidence="1">
    <location>
        <begin position="66"/>
        <end position="128"/>
    </location>
</feature>
<proteinExistence type="predicted"/>
<name>A0A1E7EZT0_9STRA</name>
<gene>
    <name evidence="2" type="ORF">FRACYDRAFT_192738</name>
</gene>
<sequence length="204" mass="24625">NEKWNEMFQRLTSYKKQHNSTSVPRKYAADAELAIWVNNQRARNEAMSEYRVNLLNSIGFVWSILENQWDKMFNRLVAYKKQHHGSTLVHKRYGADTQLGQWAIDQRKYYMKEKLSAERIERLESIDFVWDLLEEGWMAMYDRLVMYKKKHKSTQVPFLYNGDNQLLHLGHWVCNQRVYYRDGKLLRKREESLNSINFMFESGK</sequence>
<dbReference type="InterPro" id="IPR005114">
    <property type="entry name" value="Helicase_assoc"/>
</dbReference>